<reference evidence="2" key="3">
    <citation type="submission" date="2016-10" db="EMBL/GenBank/DDBJ databases">
        <authorList>
            <person name="See-Too W.S."/>
        </authorList>
    </citation>
    <scope>NUCLEOTIDE SEQUENCE</scope>
    <source>
        <strain evidence="2">DSM 14505</strain>
    </source>
</reference>
<evidence type="ECO:0000313" key="5">
    <source>
        <dbReference type="Proteomes" id="UP000092661"/>
    </source>
</evidence>
<proteinExistence type="predicted"/>
<feature type="transmembrane region" description="Helical" evidence="1">
    <location>
        <begin position="85"/>
        <end position="115"/>
    </location>
</feature>
<evidence type="ECO:0000313" key="2">
    <source>
        <dbReference type="EMBL" id="ANU10841.1"/>
    </source>
</evidence>
<evidence type="ECO:0000313" key="3">
    <source>
        <dbReference type="EMBL" id="EIM08328.1"/>
    </source>
</evidence>
<reference evidence="5" key="2">
    <citation type="submission" date="2016-07" db="EMBL/GenBank/DDBJ databases">
        <authorList>
            <person name="See-Too W.S."/>
        </authorList>
    </citation>
    <scope>NUCLEOTIDE SEQUENCE [LARGE SCALE GENOMIC DNA]</scope>
    <source>
        <strain evidence="5">DSM 14505</strain>
    </source>
</reference>
<dbReference type="RefSeq" id="WP_006828320.1">
    <property type="nucleotide sequence ID" value="NZ_AJYB01000006.1"/>
</dbReference>
<dbReference type="Pfam" id="PF11667">
    <property type="entry name" value="DUF3267"/>
    <property type="match status" value="1"/>
</dbReference>
<organism evidence="3 4">
    <name type="scientific">Planococcus antarcticus DSM 14505</name>
    <dbReference type="NCBI Taxonomy" id="1185653"/>
    <lineage>
        <taxon>Bacteria</taxon>
        <taxon>Bacillati</taxon>
        <taxon>Bacillota</taxon>
        <taxon>Bacilli</taxon>
        <taxon>Bacillales</taxon>
        <taxon>Caryophanaceae</taxon>
        <taxon>Planococcus</taxon>
    </lineage>
</organism>
<dbReference type="KEGG" id="pana:BBH88_11230"/>
<name>A0A1C7DHU2_9BACL</name>
<evidence type="ECO:0000256" key="1">
    <source>
        <dbReference type="SAM" id="Phobius"/>
    </source>
</evidence>
<gene>
    <name evidence="3" type="ORF">A1A1_01498</name>
    <name evidence="2" type="ORF">BBH88_11230</name>
</gene>
<accession>A0A1C7DHU2</accession>
<feature type="transmembrane region" description="Helical" evidence="1">
    <location>
        <begin position="62"/>
        <end position="79"/>
    </location>
</feature>
<dbReference type="OrthoDB" id="2243472at2"/>
<reference evidence="3 4" key="1">
    <citation type="journal article" date="2012" name="J. Bacteriol.">
        <title>Genome Sequence of the Antarctic Psychrophile Bacterium Planococcus antarcticus DSM 14505.</title>
        <authorList>
            <person name="Margolles A."/>
            <person name="Gueimonde M."/>
            <person name="Sanchez B."/>
        </authorList>
    </citation>
    <scope>NUCLEOTIDE SEQUENCE [LARGE SCALE GENOMIC DNA]</scope>
    <source>
        <strain evidence="3 4">DSM 14505</strain>
    </source>
</reference>
<keyword evidence="1" id="KW-0812">Transmembrane</keyword>
<dbReference type="InterPro" id="IPR021683">
    <property type="entry name" value="DUF3267"/>
</dbReference>
<keyword evidence="5" id="KW-1185">Reference proteome</keyword>
<keyword evidence="1" id="KW-0472">Membrane</keyword>
<feature type="transmembrane region" description="Helical" evidence="1">
    <location>
        <begin position="6"/>
        <end position="34"/>
    </location>
</feature>
<dbReference type="Proteomes" id="UP000092661">
    <property type="component" value="Chromosome"/>
</dbReference>
<dbReference type="AlphaFoldDB" id="A0A1C7DHU2"/>
<dbReference type="EMBL" id="AJYB01000006">
    <property type="protein sequence ID" value="EIM08328.1"/>
    <property type="molecule type" value="Genomic_DNA"/>
</dbReference>
<evidence type="ECO:0000313" key="4">
    <source>
        <dbReference type="Proteomes" id="UP000004725"/>
    </source>
</evidence>
<protein>
    <submittedName>
        <fullName evidence="3">Membrane protein</fullName>
    </submittedName>
</protein>
<dbReference type="Proteomes" id="UP000004725">
    <property type="component" value="Unassembled WGS sequence"/>
</dbReference>
<sequence length="138" mass="15684">MTTETVVILFSYVFIVISIVILHEAIHWMFALLFRRVPTLKFEHFFTPVITYKNNQSDIQNLIISASAPLGLFTVGLLIEADSGILVLIKIMCLANIFNFLPLTADGQVILLSLLNMLKKRRTGRTDHSKMPLPKKRN</sequence>
<keyword evidence="1" id="KW-1133">Transmembrane helix</keyword>
<dbReference type="EMBL" id="CP016534">
    <property type="protein sequence ID" value="ANU10841.1"/>
    <property type="molecule type" value="Genomic_DNA"/>
</dbReference>